<name>A0A0D7BHA0_9AGAR</name>
<dbReference type="STRING" id="1314674.A0A0D7BHA0"/>
<keyword evidence="3" id="KW-0677">Repeat</keyword>
<dbReference type="PROSITE" id="PS50294">
    <property type="entry name" value="WD_REPEATS_REGION"/>
    <property type="match status" value="1"/>
</dbReference>
<evidence type="ECO:0000256" key="2">
    <source>
        <dbReference type="ARBA" id="ARBA00022574"/>
    </source>
</evidence>
<dbReference type="GO" id="GO:0000278">
    <property type="term" value="P:mitotic cell cycle"/>
    <property type="evidence" value="ECO:0007669"/>
    <property type="project" value="TreeGrafter"/>
</dbReference>
<dbReference type="InterPro" id="IPR036322">
    <property type="entry name" value="WD40_repeat_dom_sf"/>
</dbReference>
<evidence type="ECO:0000313" key="10">
    <source>
        <dbReference type="EMBL" id="KIY69555.1"/>
    </source>
</evidence>
<keyword evidence="4" id="KW-0539">Nucleus</keyword>
<protein>
    <submittedName>
        <fullName evidence="10">Uncharacterized protein</fullName>
    </submittedName>
</protein>
<dbReference type="InterPro" id="IPR057646">
    <property type="entry name" value="WD40_WDHD1_1st"/>
</dbReference>
<keyword evidence="2 5" id="KW-0853">WD repeat</keyword>
<gene>
    <name evidence="10" type="ORF">CYLTODRAFT_488848</name>
</gene>
<accession>A0A0D7BHA0</accession>
<dbReference type="GO" id="GO:0043596">
    <property type="term" value="C:nuclear replication fork"/>
    <property type="evidence" value="ECO:0007669"/>
    <property type="project" value="TreeGrafter"/>
</dbReference>
<evidence type="ECO:0000256" key="5">
    <source>
        <dbReference type="PROSITE-ProRule" id="PRU00221"/>
    </source>
</evidence>
<organism evidence="10 11">
    <name type="scientific">Cylindrobasidium torrendii FP15055 ss-10</name>
    <dbReference type="NCBI Taxonomy" id="1314674"/>
    <lineage>
        <taxon>Eukaryota</taxon>
        <taxon>Fungi</taxon>
        <taxon>Dikarya</taxon>
        <taxon>Basidiomycota</taxon>
        <taxon>Agaricomycotina</taxon>
        <taxon>Agaricomycetes</taxon>
        <taxon>Agaricomycetidae</taxon>
        <taxon>Agaricales</taxon>
        <taxon>Marasmiineae</taxon>
        <taxon>Physalacriaceae</taxon>
        <taxon>Cylindrobasidium</taxon>
    </lineage>
</organism>
<dbReference type="Pfam" id="PF20946">
    <property type="entry name" value="Ctf4_C"/>
    <property type="match status" value="1"/>
</dbReference>
<dbReference type="InterPro" id="IPR015943">
    <property type="entry name" value="WD40/YVTN_repeat-like_dom_sf"/>
</dbReference>
<evidence type="ECO:0000256" key="6">
    <source>
        <dbReference type="SAM" id="MobiDB-lite"/>
    </source>
</evidence>
<dbReference type="InterPro" id="IPR001680">
    <property type="entry name" value="WD40_rpt"/>
</dbReference>
<feature type="compositionally biased region" description="Basic and acidic residues" evidence="6">
    <location>
        <begin position="875"/>
        <end position="886"/>
    </location>
</feature>
<comment type="subcellular location">
    <subcellularLocation>
        <location evidence="1">Nucleus</location>
    </subcellularLocation>
</comment>
<dbReference type="InterPro" id="IPR048591">
    <property type="entry name" value="WDHD1/CFT4_hel"/>
</dbReference>
<dbReference type="GO" id="GO:0006281">
    <property type="term" value="P:DNA repair"/>
    <property type="evidence" value="ECO:0007669"/>
    <property type="project" value="TreeGrafter"/>
</dbReference>
<feature type="domain" description="WDHD1 first WD40" evidence="9">
    <location>
        <begin position="14"/>
        <end position="316"/>
    </location>
</feature>
<dbReference type="Gene3D" id="2.130.10.10">
    <property type="entry name" value="YVTN repeat-like/Quinoprotein amine dehydrogenase"/>
    <property type="match status" value="2"/>
</dbReference>
<dbReference type="InterPro" id="IPR022100">
    <property type="entry name" value="WDHD1/CFT4_beta-prop_2nd"/>
</dbReference>
<evidence type="ECO:0000256" key="4">
    <source>
        <dbReference type="ARBA" id="ARBA00023242"/>
    </source>
</evidence>
<dbReference type="AlphaFoldDB" id="A0A0D7BHA0"/>
<dbReference type="SUPFAM" id="SSF50978">
    <property type="entry name" value="WD40 repeat-like"/>
    <property type="match status" value="1"/>
</dbReference>
<evidence type="ECO:0000313" key="11">
    <source>
        <dbReference type="Proteomes" id="UP000054007"/>
    </source>
</evidence>
<feature type="domain" description="WDHD1/CFT4 second beta-propeller" evidence="7">
    <location>
        <begin position="401"/>
        <end position="712"/>
    </location>
</feature>
<dbReference type="Proteomes" id="UP000054007">
    <property type="component" value="Unassembled WGS sequence"/>
</dbReference>
<feature type="compositionally biased region" description="Polar residues" evidence="6">
    <location>
        <begin position="978"/>
        <end position="988"/>
    </location>
</feature>
<feature type="compositionally biased region" description="Basic and acidic residues" evidence="6">
    <location>
        <begin position="838"/>
        <end position="847"/>
    </location>
</feature>
<dbReference type="EMBL" id="KN880482">
    <property type="protein sequence ID" value="KIY69555.1"/>
    <property type="molecule type" value="Genomic_DNA"/>
</dbReference>
<keyword evidence="11" id="KW-1185">Reference proteome</keyword>
<feature type="repeat" description="WD" evidence="5">
    <location>
        <begin position="136"/>
        <end position="177"/>
    </location>
</feature>
<dbReference type="Pfam" id="PF24817">
    <property type="entry name" value="WD40_WDHD1_1st"/>
    <property type="match status" value="1"/>
</dbReference>
<evidence type="ECO:0000259" key="9">
    <source>
        <dbReference type="Pfam" id="PF24817"/>
    </source>
</evidence>
<dbReference type="PROSITE" id="PS50082">
    <property type="entry name" value="WD_REPEATS_2"/>
    <property type="match status" value="1"/>
</dbReference>
<proteinExistence type="predicted"/>
<feature type="domain" description="WDHD1/CFT4 helical bundle" evidence="8">
    <location>
        <begin position="721"/>
        <end position="813"/>
    </location>
</feature>
<feature type="compositionally biased region" description="Basic and acidic residues" evidence="6">
    <location>
        <begin position="940"/>
        <end position="959"/>
    </location>
</feature>
<dbReference type="PANTHER" id="PTHR19932:SF10">
    <property type="entry name" value="WD REPEAT AND HMG-BOX DNA-BINDING PROTEIN 1"/>
    <property type="match status" value="1"/>
</dbReference>
<dbReference type="OrthoDB" id="427368at2759"/>
<evidence type="ECO:0000256" key="3">
    <source>
        <dbReference type="ARBA" id="ARBA00022737"/>
    </source>
</evidence>
<evidence type="ECO:0000259" key="8">
    <source>
        <dbReference type="Pfam" id="PF20946"/>
    </source>
</evidence>
<dbReference type="Pfam" id="PF12341">
    <property type="entry name" value="Mcl1_mid"/>
    <property type="match status" value="1"/>
</dbReference>
<sequence length="1039" mass="114802">MPELPSLAINAAGGRTLLAFSKDGKRLFAGGADYNLRVQDLAKLDDEPKSVDGIDESVTALATCADTLLVGFTDSSVKSYTANTIETTFTGNFASTGSEVVQCIAIDAEGKKVAVGSQDTELRIIELENPTSIFTLEGHTGGVRKVSWHPRRQVLAASDAGGVLHIWDLTSDKHTCKKLDGFIPGVRMPIDLDKNEDIPLPEPSEFLHDCTAIWHPSGKYLVVATRSHDVVTISFPDLKKEDTFVDTNIVGATTALAFSPNGLYLATAAEGTVYIWNADSRQVVTKYEHTDGGDIIQLSWCPTKNFLAWTNDKGFLTEWNDAVPTALPSPISSVRTSDTEDIDDQNALDDFADDDNDDFGMQWDEIAAGVTKGNDDVEEELASFRPQAHYSSVKTTKPQPAFQPGATPWVDSDRTKRYLATNALGVIELITPKMDEDSTRYIVNVEFWNTSTRRGMNFASALKYEMGYLGERGAVFACAPEGEHSAQVLFKPYGAWGNQSDWTYDLKDSNVSVLGVAAGSPSPSGSVRESRDGDLQGFGNVVVATDEGDLTFLSGTGRERRIMALAGDFISMVASAEWVFVVYRAGSTTAEGGQNLSYMMIDFEDFAVRQRDYLPIPNSQTLKWIGLTGDGAPAMYDSTGRLHVLTKFRVPHHASWARVLDTNTLARREGKDESYWPLGLEGNNFLCFILKGQNQYPGVQRPLPQELTLELPFRQAEAKDEELEREIFMRDMALDALDDDLTTEEIMQQEKAMDKIIVQLIQAACKVDNIPRAIELTKMLHATNALDAAAKIAKFYQAAGFEEKVLKLKHIREESDERLEIAREKRRQWQRANAPPRRLPDKEDYTSFERPTQKAFQDFGSPPRVARPGLQKAQPKVEKSRYSRQEDELDFADVGSPNGKRKRDLDVDVDVDDNPFSSSQAMPAPPKPKLGGNPFAKKAKRDDNKVLQKTESFFDKVDAAEAGTKPKRNLKGLGKAASSISAQKQTTLFGMMKKKAPTPPAPSQEDNDTQTTELTEATQREPSPDWDESLMESESTQVV</sequence>
<evidence type="ECO:0000256" key="1">
    <source>
        <dbReference type="ARBA" id="ARBA00004123"/>
    </source>
</evidence>
<dbReference type="GO" id="GO:0003682">
    <property type="term" value="F:chromatin binding"/>
    <property type="evidence" value="ECO:0007669"/>
    <property type="project" value="TreeGrafter"/>
</dbReference>
<dbReference type="SMART" id="SM00320">
    <property type="entry name" value="WD40"/>
    <property type="match status" value="6"/>
</dbReference>
<reference evidence="10 11" key="1">
    <citation type="journal article" date="2015" name="Fungal Genet. Biol.">
        <title>Evolution of novel wood decay mechanisms in Agaricales revealed by the genome sequences of Fistulina hepatica and Cylindrobasidium torrendii.</title>
        <authorList>
            <person name="Floudas D."/>
            <person name="Held B.W."/>
            <person name="Riley R."/>
            <person name="Nagy L.G."/>
            <person name="Koehler G."/>
            <person name="Ransdell A.S."/>
            <person name="Younus H."/>
            <person name="Chow J."/>
            <person name="Chiniquy J."/>
            <person name="Lipzen A."/>
            <person name="Tritt A."/>
            <person name="Sun H."/>
            <person name="Haridas S."/>
            <person name="LaButti K."/>
            <person name="Ohm R.A."/>
            <person name="Kues U."/>
            <person name="Blanchette R.A."/>
            <person name="Grigoriev I.V."/>
            <person name="Minto R.E."/>
            <person name="Hibbett D.S."/>
        </authorList>
    </citation>
    <scope>NUCLEOTIDE SEQUENCE [LARGE SCALE GENOMIC DNA]</scope>
    <source>
        <strain evidence="10 11">FP15055 ss-10</strain>
    </source>
</reference>
<dbReference type="GO" id="GO:0006261">
    <property type="term" value="P:DNA-templated DNA replication"/>
    <property type="evidence" value="ECO:0007669"/>
    <property type="project" value="TreeGrafter"/>
</dbReference>
<evidence type="ECO:0000259" key="7">
    <source>
        <dbReference type="Pfam" id="PF12341"/>
    </source>
</evidence>
<feature type="region of interest" description="Disordered" evidence="6">
    <location>
        <begin position="826"/>
        <end position="1039"/>
    </location>
</feature>
<dbReference type="PANTHER" id="PTHR19932">
    <property type="entry name" value="WD REPEAT AND HMG-BOX DNA BINDING PROTEIN"/>
    <property type="match status" value="1"/>
</dbReference>